<evidence type="ECO:0000313" key="14">
    <source>
        <dbReference type="Proteomes" id="UP000011083"/>
    </source>
</evidence>
<protein>
    <submittedName>
        <fullName evidence="13">Cytochrome c oxidase assembly protein cox15, putative</fullName>
    </submittedName>
</protein>
<dbReference type="GO" id="GO:0005743">
    <property type="term" value="C:mitochondrial inner membrane"/>
    <property type="evidence" value="ECO:0007669"/>
    <property type="project" value="TreeGrafter"/>
</dbReference>
<dbReference type="InterPro" id="IPR023754">
    <property type="entry name" value="HemeA_Synthase_type2"/>
</dbReference>
<evidence type="ECO:0000256" key="11">
    <source>
        <dbReference type="ARBA" id="ARBA00048044"/>
    </source>
</evidence>
<evidence type="ECO:0000256" key="7">
    <source>
        <dbReference type="ARBA" id="ARBA00023004"/>
    </source>
</evidence>
<accession>L8GJK6</accession>
<dbReference type="Pfam" id="PF02628">
    <property type="entry name" value="COX15-CtaA"/>
    <property type="match status" value="1"/>
</dbReference>
<feature type="transmembrane region" description="Helical" evidence="12">
    <location>
        <begin position="245"/>
        <end position="263"/>
    </location>
</feature>
<keyword evidence="5 12" id="KW-1133">Transmembrane helix</keyword>
<evidence type="ECO:0000256" key="9">
    <source>
        <dbReference type="ARBA" id="ARBA00023136"/>
    </source>
</evidence>
<dbReference type="PANTHER" id="PTHR23289:SF2">
    <property type="entry name" value="CYTOCHROME C OXIDASE ASSEMBLY PROTEIN COX15 HOMOLOG"/>
    <property type="match status" value="1"/>
</dbReference>
<evidence type="ECO:0000256" key="12">
    <source>
        <dbReference type="SAM" id="Phobius"/>
    </source>
</evidence>
<keyword evidence="7" id="KW-0408">Iron</keyword>
<dbReference type="OrthoDB" id="1726137at2759"/>
<evidence type="ECO:0000256" key="6">
    <source>
        <dbReference type="ARBA" id="ARBA00023002"/>
    </source>
</evidence>
<evidence type="ECO:0000256" key="1">
    <source>
        <dbReference type="ARBA" id="ARBA00001970"/>
    </source>
</evidence>
<dbReference type="GO" id="GO:0120547">
    <property type="term" value="F:heme A synthase activity"/>
    <property type="evidence" value="ECO:0007669"/>
    <property type="project" value="UniProtKB-EC"/>
</dbReference>
<dbReference type="RefSeq" id="XP_004334389.1">
    <property type="nucleotide sequence ID" value="XM_004334341.1"/>
</dbReference>
<keyword evidence="14" id="KW-1185">Reference proteome</keyword>
<dbReference type="STRING" id="1257118.L8GJK6"/>
<feature type="transmembrane region" description="Helical" evidence="12">
    <location>
        <begin position="399"/>
        <end position="418"/>
    </location>
</feature>
<keyword evidence="8" id="KW-0350">Heme biosynthesis</keyword>
<evidence type="ECO:0000256" key="2">
    <source>
        <dbReference type="ARBA" id="ARBA00004141"/>
    </source>
</evidence>
<keyword evidence="6" id="KW-0560">Oxidoreductase</keyword>
<evidence type="ECO:0000256" key="8">
    <source>
        <dbReference type="ARBA" id="ARBA00023133"/>
    </source>
</evidence>
<dbReference type="AlphaFoldDB" id="L8GJK6"/>
<comment type="cofactor">
    <cofactor evidence="1">
        <name>heme b</name>
        <dbReference type="ChEBI" id="CHEBI:60344"/>
    </cofactor>
</comment>
<dbReference type="OMA" id="AFVCYSW"/>
<dbReference type="EMBL" id="KB008119">
    <property type="protein sequence ID" value="ELR12376.1"/>
    <property type="molecule type" value="Genomic_DNA"/>
</dbReference>
<feature type="transmembrane region" description="Helical" evidence="12">
    <location>
        <begin position="283"/>
        <end position="303"/>
    </location>
</feature>
<dbReference type="GO" id="GO:0006784">
    <property type="term" value="P:heme A biosynthetic process"/>
    <property type="evidence" value="ECO:0007669"/>
    <property type="project" value="InterPro"/>
</dbReference>
<evidence type="ECO:0000313" key="13">
    <source>
        <dbReference type="EMBL" id="ELR12376.1"/>
    </source>
</evidence>
<comment type="subcellular location">
    <subcellularLocation>
        <location evidence="2">Membrane</location>
        <topology evidence="2">Multi-pass membrane protein</topology>
    </subcellularLocation>
</comment>
<comment type="catalytic activity">
    <reaction evidence="11">
        <text>Fe(II)-heme o + 2 A + H2O = Fe(II)-heme a + 2 AH2</text>
        <dbReference type="Rhea" id="RHEA:63388"/>
        <dbReference type="ChEBI" id="CHEBI:13193"/>
        <dbReference type="ChEBI" id="CHEBI:15377"/>
        <dbReference type="ChEBI" id="CHEBI:17499"/>
        <dbReference type="ChEBI" id="CHEBI:60530"/>
        <dbReference type="ChEBI" id="CHEBI:61715"/>
        <dbReference type="EC" id="1.17.99.9"/>
    </reaction>
    <physiologicalReaction direction="left-to-right" evidence="11">
        <dbReference type="Rhea" id="RHEA:63389"/>
    </physiologicalReaction>
</comment>
<evidence type="ECO:0000256" key="3">
    <source>
        <dbReference type="ARBA" id="ARBA00022692"/>
    </source>
</evidence>
<feature type="transmembrane region" description="Helical" evidence="12">
    <location>
        <begin position="133"/>
        <end position="154"/>
    </location>
</feature>
<name>L8GJK6_ACACF</name>
<evidence type="ECO:0000256" key="10">
    <source>
        <dbReference type="ARBA" id="ARBA00044501"/>
    </source>
</evidence>
<organism evidence="13 14">
    <name type="scientific">Acanthamoeba castellanii (strain ATCC 30010 / Neff)</name>
    <dbReference type="NCBI Taxonomy" id="1257118"/>
    <lineage>
        <taxon>Eukaryota</taxon>
        <taxon>Amoebozoa</taxon>
        <taxon>Discosea</taxon>
        <taxon>Longamoebia</taxon>
        <taxon>Centramoebida</taxon>
        <taxon>Acanthamoebidae</taxon>
        <taxon>Acanthamoeba</taxon>
    </lineage>
</organism>
<dbReference type="InterPro" id="IPR003780">
    <property type="entry name" value="COX15/CtaA_fam"/>
</dbReference>
<dbReference type="GO" id="GO:0016653">
    <property type="term" value="F:oxidoreductase activity, acting on NAD(P)H, heme protein as acceptor"/>
    <property type="evidence" value="ECO:0007669"/>
    <property type="project" value="TreeGrafter"/>
</dbReference>
<evidence type="ECO:0000256" key="4">
    <source>
        <dbReference type="ARBA" id="ARBA00022723"/>
    </source>
</evidence>
<dbReference type="GeneID" id="14912849"/>
<keyword evidence="3 12" id="KW-0812">Transmembrane</keyword>
<reference evidence="13 14" key="1">
    <citation type="journal article" date="2013" name="Genome Biol.">
        <title>Genome of Acanthamoeba castellanii highlights extensive lateral gene transfer and early evolution of tyrosine kinase signaling.</title>
        <authorList>
            <person name="Clarke M."/>
            <person name="Lohan A.J."/>
            <person name="Liu B."/>
            <person name="Lagkouvardos I."/>
            <person name="Roy S."/>
            <person name="Zafar N."/>
            <person name="Bertelli C."/>
            <person name="Schilde C."/>
            <person name="Kianianmomeni A."/>
            <person name="Burglin T.R."/>
            <person name="Frech C."/>
            <person name="Turcotte B."/>
            <person name="Kopec K.O."/>
            <person name="Synnott J.M."/>
            <person name="Choo C."/>
            <person name="Paponov I."/>
            <person name="Finkler A."/>
            <person name="Soon Heng Tan C."/>
            <person name="Hutchins A.P."/>
            <person name="Weinmeier T."/>
            <person name="Rattei T."/>
            <person name="Chu J.S."/>
            <person name="Gimenez G."/>
            <person name="Irimia M."/>
            <person name="Rigden D.J."/>
            <person name="Fitzpatrick D.A."/>
            <person name="Lorenzo-Morales J."/>
            <person name="Bateman A."/>
            <person name="Chiu C.H."/>
            <person name="Tang P."/>
            <person name="Hegemann P."/>
            <person name="Fromm H."/>
            <person name="Raoult D."/>
            <person name="Greub G."/>
            <person name="Miranda-Saavedra D."/>
            <person name="Chen N."/>
            <person name="Nash P."/>
            <person name="Ginger M.L."/>
            <person name="Horn M."/>
            <person name="Schaap P."/>
            <person name="Caler L."/>
            <person name="Loftus B."/>
        </authorList>
    </citation>
    <scope>NUCLEOTIDE SEQUENCE [LARGE SCALE GENOMIC DNA]</scope>
    <source>
        <strain evidence="13 14">Neff</strain>
    </source>
</reference>
<feature type="transmembrane region" description="Helical" evidence="12">
    <location>
        <begin position="342"/>
        <end position="365"/>
    </location>
</feature>
<dbReference type="Proteomes" id="UP000011083">
    <property type="component" value="Unassembled WGS sequence"/>
</dbReference>
<dbReference type="KEGG" id="acan:ACA1_374440"/>
<feature type="transmembrane region" description="Helical" evidence="12">
    <location>
        <begin position="430"/>
        <end position="454"/>
    </location>
</feature>
<keyword evidence="9 12" id="KW-0472">Membrane</keyword>
<dbReference type="PANTHER" id="PTHR23289">
    <property type="entry name" value="CYTOCHROME C OXIDASE ASSEMBLY PROTEIN COX15"/>
    <property type="match status" value="1"/>
</dbReference>
<keyword evidence="4" id="KW-0479">Metal-binding</keyword>
<proteinExistence type="inferred from homology"/>
<dbReference type="HAMAP" id="MF_01665">
    <property type="entry name" value="HemeA_synth_type2"/>
    <property type="match status" value="1"/>
</dbReference>
<dbReference type="GO" id="GO:0046872">
    <property type="term" value="F:metal ion binding"/>
    <property type="evidence" value="ECO:0007669"/>
    <property type="project" value="UniProtKB-KW"/>
</dbReference>
<evidence type="ECO:0000256" key="5">
    <source>
        <dbReference type="ARBA" id="ARBA00022989"/>
    </source>
</evidence>
<gene>
    <name evidence="13" type="ORF">ACA1_374440</name>
</gene>
<sequence length="485" mass="52929">MQRLSRPRSTWTTFSGGVERAGLFGTARSGSSSLSRTLFAATCPPSRALTVAGRLAPMRTSSSGVAPLFTSARPGIAARVFPRLATATNGAALRPATLLRRANSTVTHQATQPGVMPKVAAATWHDVPTSMKVWIAGCTATVFGMVVVGGLTRLTESGLSMVDWGVLQMKPPITQEEWEAEFDKYKQFPEYKKLNSKMTVEEFKSIYYYEWAHRNLGRFLGAAYTLPLLYFTARGHVRGPLRTRLYAIAAGIGFQGLLGWYMVKSGLVEKDHPRVSQYRLAAHLGSAFVLYTAMLWTTFDFVLTPLTTTAKLTTSAAASAAAASAPTVLKLQAKMRKYAHGVAGLVFLTAISGAFVAGLDAGLIYTDFPYMGGQLVPNEILDMDPKWRNFTENDVTVQFQHRVLGITTFSSIVAMWLWSRKVPLPPRSRLAMNALLGMASLQVTLGIATLYTLVMTHVAATHQAGSLTLLSIATWLMHELKRLPK</sequence>
<dbReference type="VEuPathDB" id="AmoebaDB:ACA1_374440"/>
<feature type="transmembrane region" description="Helical" evidence="12">
    <location>
        <begin position="216"/>
        <end position="233"/>
    </location>
</feature>
<comment type="pathway">
    <text evidence="10">Porphyrin-containing compound metabolism; heme A biosynthesis; heme A from heme O: step 1/1.</text>
</comment>